<dbReference type="EMBL" id="QXFT01002424">
    <property type="protein sequence ID" value="KAE9298484.1"/>
    <property type="molecule type" value="Genomic_DNA"/>
</dbReference>
<evidence type="ECO:0000256" key="2">
    <source>
        <dbReference type="ARBA" id="ARBA00010400"/>
    </source>
</evidence>
<comment type="function">
    <text evidence="5">Effector that suppresses plant defense responses during pathogen infection.</text>
</comment>
<evidence type="ECO:0000313" key="6">
    <source>
        <dbReference type="EMBL" id="KAE8983409.1"/>
    </source>
</evidence>
<gene>
    <name evidence="6" type="ORF">PR001_g23452</name>
    <name evidence="7" type="ORF">PR002_g22475</name>
    <name evidence="8" type="ORF">PR003_g23221</name>
</gene>
<organism evidence="7 11">
    <name type="scientific">Phytophthora rubi</name>
    <dbReference type="NCBI Taxonomy" id="129364"/>
    <lineage>
        <taxon>Eukaryota</taxon>
        <taxon>Sar</taxon>
        <taxon>Stramenopiles</taxon>
        <taxon>Oomycota</taxon>
        <taxon>Peronosporomycetes</taxon>
        <taxon>Peronosporales</taxon>
        <taxon>Peronosporaceae</taxon>
        <taxon>Phytophthora</taxon>
    </lineage>
</organism>
<comment type="domain">
    <text evidence="5">The RxLR-dEER motif acts to carry the protein into the host cell cytoplasm through binding to cell surface phosphatidylinositol-3-phosphate.</text>
</comment>
<comment type="subcellular location">
    <subcellularLocation>
        <location evidence="1 5">Secreted</location>
    </subcellularLocation>
</comment>
<evidence type="ECO:0000256" key="5">
    <source>
        <dbReference type="RuleBase" id="RU367124"/>
    </source>
</evidence>
<keyword evidence="3 5" id="KW-0964">Secreted</keyword>
<evidence type="ECO:0000313" key="9">
    <source>
        <dbReference type="Proteomes" id="UP000429607"/>
    </source>
</evidence>
<evidence type="ECO:0000313" key="10">
    <source>
        <dbReference type="Proteomes" id="UP000434957"/>
    </source>
</evidence>
<dbReference type="InterPro" id="IPR031825">
    <property type="entry name" value="RXLR"/>
</dbReference>
<dbReference type="Pfam" id="PF16810">
    <property type="entry name" value="RXLR"/>
    <property type="match status" value="1"/>
</dbReference>
<sequence length="198" mass="22193">MTGKFKAAVCLRGVILVALAILLAFADALPVGTDSTKIGAQQTFQGNSRYDQNPRHLRSHKHTLDDEERVNIPVISKLADKISKKPKSQEEVFKLFTKMQLVNEKANLFENPQFLKWTSAVTKGYKDSQAADMAITLTLSRQLGDDALAKMIIEAKTWRTFAGCSGFRIGLSSFKTTRILRQELEDVPLERPLERQAL</sequence>
<name>A0A6A3IV39_9STRA</name>
<dbReference type="Proteomes" id="UP000434957">
    <property type="component" value="Unassembled WGS sequence"/>
</dbReference>
<feature type="signal peptide" evidence="5">
    <location>
        <begin position="1"/>
        <end position="28"/>
    </location>
</feature>
<feature type="chain" id="PRO_5044948058" description="RxLR effector protein" evidence="5">
    <location>
        <begin position="29"/>
        <end position="198"/>
    </location>
</feature>
<evidence type="ECO:0000313" key="8">
    <source>
        <dbReference type="EMBL" id="KAE9298484.1"/>
    </source>
</evidence>
<accession>A0A6A3IV39</accession>
<dbReference type="Proteomes" id="UP000435112">
    <property type="component" value="Unassembled WGS sequence"/>
</dbReference>
<evidence type="ECO:0000313" key="7">
    <source>
        <dbReference type="EMBL" id="KAE8986010.1"/>
    </source>
</evidence>
<protein>
    <recommendedName>
        <fullName evidence="5">RxLR effector protein</fullName>
    </recommendedName>
</protein>
<evidence type="ECO:0000256" key="4">
    <source>
        <dbReference type="ARBA" id="ARBA00022729"/>
    </source>
</evidence>
<proteinExistence type="inferred from homology"/>
<dbReference type="AlphaFoldDB" id="A0A6A3IV39"/>
<comment type="similarity">
    <text evidence="2 5">Belongs to the RxLR effector family.</text>
</comment>
<comment type="caution">
    <text evidence="7">The sequence shown here is derived from an EMBL/GenBank/DDBJ whole genome shotgun (WGS) entry which is preliminary data.</text>
</comment>
<keyword evidence="4 5" id="KW-0732">Signal</keyword>
<dbReference type="EMBL" id="QXFV01002784">
    <property type="protein sequence ID" value="KAE8983409.1"/>
    <property type="molecule type" value="Genomic_DNA"/>
</dbReference>
<dbReference type="Proteomes" id="UP000429607">
    <property type="component" value="Unassembled WGS sequence"/>
</dbReference>
<dbReference type="EMBL" id="QXFU01002417">
    <property type="protein sequence ID" value="KAE8986010.1"/>
    <property type="molecule type" value="Genomic_DNA"/>
</dbReference>
<evidence type="ECO:0000313" key="11">
    <source>
        <dbReference type="Proteomes" id="UP000435112"/>
    </source>
</evidence>
<keyword evidence="10" id="KW-1185">Reference proteome</keyword>
<evidence type="ECO:0000256" key="3">
    <source>
        <dbReference type="ARBA" id="ARBA00022525"/>
    </source>
</evidence>
<reference evidence="9 11" key="1">
    <citation type="submission" date="2018-09" db="EMBL/GenBank/DDBJ databases">
        <title>Genomic investigation of the strawberry pathogen Phytophthora fragariae indicates pathogenicity is determined by transcriptional variation in three key races.</title>
        <authorList>
            <person name="Adams T.M."/>
            <person name="Armitage A.D."/>
            <person name="Sobczyk M.K."/>
            <person name="Bates H.J."/>
            <person name="Dunwell J.M."/>
            <person name="Nellist C.F."/>
            <person name="Harrison R.J."/>
        </authorList>
    </citation>
    <scope>NUCLEOTIDE SEQUENCE [LARGE SCALE GENOMIC DNA]</scope>
    <source>
        <strain evidence="6 9">SCRP249</strain>
        <strain evidence="7 11">SCRP324</strain>
        <strain evidence="8 10">SCRP333</strain>
    </source>
</reference>
<evidence type="ECO:0000256" key="1">
    <source>
        <dbReference type="ARBA" id="ARBA00004613"/>
    </source>
</evidence>